<evidence type="ECO:0000313" key="1">
    <source>
        <dbReference type="EMBL" id="GMN49623.1"/>
    </source>
</evidence>
<name>A0AA88A7Q2_FICCA</name>
<comment type="caution">
    <text evidence="1">The sequence shown here is derived from an EMBL/GenBank/DDBJ whole genome shotgun (WGS) entry which is preliminary data.</text>
</comment>
<dbReference type="SUPFAM" id="SSF52058">
    <property type="entry name" value="L domain-like"/>
    <property type="match status" value="1"/>
</dbReference>
<dbReference type="Proteomes" id="UP001187192">
    <property type="component" value="Unassembled WGS sequence"/>
</dbReference>
<evidence type="ECO:0000313" key="2">
    <source>
        <dbReference type="Proteomes" id="UP001187192"/>
    </source>
</evidence>
<reference evidence="1" key="1">
    <citation type="submission" date="2023-07" db="EMBL/GenBank/DDBJ databases">
        <title>draft genome sequence of fig (Ficus carica).</title>
        <authorList>
            <person name="Takahashi T."/>
            <person name="Nishimura K."/>
        </authorList>
    </citation>
    <scope>NUCLEOTIDE SEQUENCE</scope>
</reference>
<organism evidence="1 2">
    <name type="scientific">Ficus carica</name>
    <name type="common">Common fig</name>
    <dbReference type="NCBI Taxonomy" id="3494"/>
    <lineage>
        <taxon>Eukaryota</taxon>
        <taxon>Viridiplantae</taxon>
        <taxon>Streptophyta</taxon>
        <taxon>Embryophyta</taxon>
        <taxon>Tracheophyta</taxon>
        <taxon>Spermatophyta</taxon>
        <taxon>Magnoliopsida</taxon>
        <taxon>eudicotyledons</taxon>
        <taxon>Gunneridae</taxon>
        <taxon>Pentapetalae</taxon>
        <taxon>rosids</taxon>
        <taxon>fabids</taxon>
        <taxon>Rosales</taxon>
        <taxon>Moraceae</taxon>
        <taxon>Ficeae</taxon>
        <taxon>Ficus</taxon>
    </lineage>
</organism>
<sequence length="180" mass="20580">MSGNIRYICLRYTAIEELHPSIWSLENLAFLDLNSCKYLKNLPSSTCQLESLELLDLGGCVRIDKFPELPKNIRTLPLSRTAIEQLETLPALSVVGPAIRVTTRQHDSRATRVAWQHYDSLYVVIHLKATSLDIPWQIRHKWNSISNKLKDMEFLITPSIFHYGNQVAHKLSNVGVHFDA</sequence>
<dbReference type="PANTHER" id="PTHR47186">
    <property type="entry name" value="LEUCINE-RICH REPEAT-CONTAINING PROTEIN 57"/>
    <property type="match status" value="1"/>
</dbReference>
<protein>
    <submittedName>
        <fullName evidence="1">Uncharacterized protein</fullName>
    </submittedName>
</protein>
<gene>
    <name evidence="1" type="ORF">TIFTF001_018785</name>
</gene>
<dbReference type="AlphaFoldDB" id="A0AA88A7Q2"/>
<proteinExistence type="predicted"/>
<keyword evidence="2" id="KW-1185">Reference proteome</keyword>
<dbReference type="PANTHER" id="PTHR47186:SF3">
    <property type="entry name" value="OS09G0267800 PROTEIN"/>
    <property type="match status" value="1"/>
</dbReference>
<dbReference type="Gene3D" id="3.80.10.10">
    <property type="entry name" value="Ribonuclease Inhibitor"/>
    <property type="match status" value="1"/>
</dbReference>
<dbReference type="EMBL" id="BTGU01000031">
    <property type="protein sequence ID" value="GMN49623.1"/>
    <property type="molecule type" value="Genomic_DNA"/>
</dbReference>
<accession>A0AA88A7Q2</accession>
<dbReference type="InterPro" id="IPR032675">
    <property type="entry name" value="LRR_dom_sf"/>
</dbReference>